<dbReference type="SMART" id="SM00028">
    <property type="entry name" value="TPR"/>
    <property type="match status" value="5"/>
</dbReference>
<feature type="region of interest" description="Disordered" evidence="2">
    <location>
        <begin position="90"/>
        <end position="129"/>
    </location>
</feature>
<dbReference type="Gene3D" id="1.25.40.10">
    <property type="entry name" value="Tetratricopeptide repeat domain"/>
    <property type="match status" value="1"/>
</dbReference>
<dbReference type="SUPFAM" id="SSF48452">
    <property type="entry name" value="TPR-like"/>
    <property type="match status" value="1"/>
</dbReference>
<keyword evidence="4" id="KW-1185">Reference proteome</keyword>
<dbReference type="EMBL" id="JAMZEC010000001">
    <property type="protein sequence ID" value="MCP2351216.1"/>
    <property type="molecule type" value="Genomic_DNA"/>
</dbReference>
<keyword evidence="1" id="KW-0802">TPR repeat</keyword>
<dbReference type="PANTHER" id="PTHR47691">
    <property type="entry name" value="REGULATOR-RELATED"/>
    <property type="match status" value="1"/>
</dbReference>
<evidence type="ECO:0000313" key="4">
    <source>
        <dbReference type="Proteomes" id="UP001320766"/>
    </source>
</evidence>
<accession>A0ABT1KCU8</accession>
<dbReference type="RefSeq" id="WP_253777337.1">
    <property type="nucleotide sequence ID" value="NZ_BAAAVE010000002.1"/>
</dbReference>
<evidence type="ECO:0000256" key="2">
    <source>
        <dbReference type="SAM" id="MobiDB-lite"/>
    </source>
</evidence>
<feature type="repeat" description="TPR" evidence="1">
    <location>
        <begin position="741"/>
        <end position="774"/>
    </location>
</feature>
<organism evidence="3 4">
    <name type="scientific">Nonomuraea roseoviolacea subsp. carminata</name>
    <dbReference type="NCBI Taxonomy" id="160689"/>
    <lineage>
        <taxon>Bacteria</taxon>
        <taxon>Bacillati</taxon>
        <taxon>Actinomycetota</taxon>
        <taxon>Actinomycetes</taxon>
        <taxon>Streptosporangiales</taxon>
        <taxon>Streptosporangiaceae</taxon>
        <taxon>Nonomuraea</taxon>
    </lineage>
</organism>
<evidence type="ECO:0000256" key="1">
    <source>
        <dbReference type="PROSITE-ProRule" id="PRU00339"/>
    </source>
</evidence>
<feature type="repeat" description="TPR" evidence="1">
    <location>
        <begin position="701"/>
        <end position="734"/>
    </location>
</feature>
<evidence type="ECO:0000313" key="3">
    <source>
        <dbReference type="EMBL" id="MCP2351216.1"/>
    </source>
</evidence>
<dbReference type="InterPro" id="IPR027417">
    <property type="entry name" value="P-loop_NTPase"/>
</dbReference>
<reference evidence="3 4" key="1">
    <citation type="submission" date="2022-06" db="EMBL/GenBank/DDBJ databases">
        <title>Sequencing the genomes of 1000 actinobacteria strains.</title>
        <authorList>
            <person name="Klenk H.-P."/>
        </authorList>
    </citation>
    <scope>NUCLEOTIDE SEQUENCE [LARGE SCALE GENOMIC DNA]</scope>
    <source>
        <strain evidence="3 4">DSM 44170</strain>
    </source>
</reference>
<sequence length="793" mass="86808">MTAATGDPRRAHDVADFLARLRRLKERSGCTYRQLEERAARNGDVLPRSTIADALRRQALPRPETLSAFLRACGADDEIPLWLEARGRLAEQAPPGPPGATASRPASGEPHAVAGGPEHGQPLVPRQLPAPPALFAGRVEELAQLDAAADDGDAPGRTVVISAIGGAGGIGKTSLALRWAHQRLDRFPDGQLYVDLRGFSPDPEPVPPDVPLRNFLEALGVAPASIPHDLDAQAALFRSVVAGRRMLIMLDNARDTTQIVPLLPGSPTCTVLVTSRHRLRGLAVTHGARLLALDRLSDAEARDLLAGHLGRHRVADQRPALDALIEHCGGLPLALAVVAARAAAHPDHPLAALAQELRDTSARLDALTAGEATTDLRAVFSWSCRALQSPAGMVFDLLGVAPGVELGLAAVASLTATPVAGCRELLRQLEDTSLVQQPAPGRFRMHDLVHLYSAQQTPARHESADTALRRLADFYLHTAYAADRLLDPRRPPVALDAPEPGCAPQPLEGAAEAMSWFDLEHAQLIEMQQVAMRRGWYPRVWQLARTLVTFHARRRRSRDQLTVWHAGLEAARESADLTAQALAHRYLGQAYTAERRDEDAFDHLRQALRCAQQGGDTGEEARTHYALAVGWERHGDFHQALDHARQALTLVQDLGSAVEEARALNAIGWLEARLRRYDEAETNCRHALDLFRRHGHPDGEADTLHSLGLIAQHKGEHADALTYYQQALEMYREVGNTRGEAESLDSLGQVYAARRQYADAHRAWRRTLDLLDAQQRVREADLLRLRMASLPRR</sequence>
<dbReference type="PANTHER" id="PTHR47691:SF3">
    <property type="entry name" value="HTH-TYPE TRANSCRIPTIONAL REGULATOR RV0890C-RELATED"/>
    <property type="match status" value="1"/>
</dbReference>
<dbReference type="PROSITE" id="PS50005">
    <property type="entry name" value="TPR"/>
    <property type="match status" value="2"/>
</dbReference>
<dbReference type="InterPro" id="IPR011990">
    <property type="entry name" value="TPR-like_helical_dom_sf"/>
</dbReference>
<dbReference type="Proteomes" id="UP001320766">
    <property type="component" value="Unassembled WGS sequence"/>
</dbReference>
<dbReference type="PRINTS" id="PR00364">
    <property type="entry name" value="DISEASERSIST"/>
</dbReference>
<gene>
    <name evidence="3" type="ORF">HD595_007338</name>
</gene>
<dbReference type="SUPFAM" id="SSF52540">
    <property type="entry name" value="P-loop containing nucleoside triphosphate hydrolases"/>
    <property type="match status" value="1"/>
</dbReference>
<dbReference type="Pfam" id="PF13374">
    <property type="entry name" value="TPR_10"/>
    <property type="match status" value="1"/>
</dbReference>
<dbReference type="InterPro" id="IPR019734">
    <property type="entry name" value="TPR_rpt"/>
</dbReference>
<dbReference type="Pfam" id="PF13424">
    <property type="entry name" value="TPR_12"/>
    <property type="match status" value="1"/>
</dbReference>
<comment type="caution">
    <text evidence="3">The sequence shown here is derived from an EMBL/GenBank/DDBJ whole genome shotgun (WGS) entry which is preliminary data.</text>
</comment>
<dbReference type="Gene3D" id="3.40.50.300">
    <property type="entry name" value="P-loop containing nucleotide triphosphate hydrolases"/>
    <property type="match status" value="1"/>
</dbReference>
<proteinExistence type="predicted"/>
<name>A0ABT1KCU8_9ACTN</name>
<protein>
    <submittedName>
        <fullName evidence="3">Tetratricopeptide (TPR) repeat protein</fullName>
    </submittedName>
</protein>
<dbReference type="Pfam" id="PF13560">
    <property type="entry name" value="HTH_31"/>
    <property type="match status" value="1"/>
</dbReference>